<feature type="non-terminal residue" evidence="13">
    <location>
        <position position="198"/>
    </location>
</feature>
<keyword evidence="5" id="KW-0547">Nucleotide-binding</keyword>
<dbReference type="GO" id="GO:0034045">
    <property type="term" value="C:phagophore assembly site membrane"/>
    <property type="evidence" value="ECO:0007669"/>
    <property type="project" value="UniProtKB-SubCell"/>
</dbReference>
<dbReference type="PROSITE" id="PS50011">
    <property type="entry name" value="PROTEIN_KINASE_DOM"/>
    <property type="match status" value="1"/>
</dbReference>
<reference evidence="13" key="1">
    <citation type="journal article" date="2020" name="Stud. Mycol.">
        <title>101 Dothideomycetes genomes: a test case for predicting lifestyles and emergence of pathogens.</title>
        <authorList>
            <person name="Haridas S."/>
            <person name="Albert R."/>
            <person name="Binder M."/>
            <person name="Bloem J."/>
            <person name="Labutti K."/>
            <person name="Salamov A."/>
            <person name="Andreopoulos B."/>
            <person name="Baker S."/>
            <person name="Barry K."/>
            <person name="Bills G."/>
            <person name="Bluhm B."/>
            <person name="Cannon C."/>
            <person name="Castanera R."/>
            <person name="Culley D."/>
            <person name="Daum C."/>
            <person name="Ezra D."/>
            <person name="Gonzalez J."/>
            <person name="Henrissat B."/>
            <person name="Kuo A."/>
            <person name="Liang C."/>
            <person name="Lipzen A."/>
            <person name="Lutzoni F."/>
            <person name="Magnuson J."/>
            <person name="Mondo S."/>
            <person name="Nolan M."/>
            <person name="Ohm R."/>
            <person name="Pangilinan J."/>
            <person name="Park H.-J."/>
            <person name="Ramirez L."/>
            <person name="Alfaro M."/>
            <person name="Sun H."/>
            <person name="Tritt A."/>
            <person name="Yoshinaga Y."/>
            <person name="Zwiers L.-H."/>
            <person name="Turgeon B."/>
            <person name="Goodwin S."/>
            <person name="Spatafora J."/>
            <person name="Crous P."/>
            <person name="Grigoriev I."/>
        </authorList>
    </citation>
    <scope>NUCLEOTIDE SEQUENCE</scope>
    <source>
        <strain evidence="13">CBS 175.79</strain>
    </source>
</reference>
<dbReference type="GO" id="GO:0005829">
    <property type="term" value="C:cytosol"/>
    <property type="evidence" value="ECO:0007669"/>
    <property type="project" value="TreeGrafter"/>
</dbReference>
<dbReference type="GeneID" id="54280763"/>
<evidence type="ECO:0000256" key="11">
    <source>
        <dbReference type="ARBA" id="ARBA00048679"/>
    </source>
</evidence>
<keyword evidence="3" id="KW-0723">Serine/threonine-protein kinase</keyword>
<evidence type="ECO:0000256" key="6">
    <source>
        <dbReference type="ARBA" id="ARBA00022777"/>
    </source>
</evidence>
<dbReference type="InterPro" id="IPR045269">
    <property type="entry name" value="Atg1-like"/>
</dbReference>
<evidence type="ECO:0000313" key="14">
    <source>
        <dbReference type="Proteomes" id="UP000799778"/>
    </source>
</evidence>
<dbReference type="GO" id="GO:0004674">
    <property type="term" value="F:protein serine/threonine kinase activity"/>
    <property type="evidence" value="ECO:0007669"/>
    <property type="project" value="UniProtKB-KW"/>
</dbReference>
<dbReference type="Pfam" id="PF00069">
    <property type="entry name" value="Pkinase"/>
    <property type="match status" value="1"/>
</dbReference>
<dbReference type="SUPFAM" id="SSF56112">
    <property type="entry name" value="Protein kinase-like (PK-like)"/>
    <property type="match status" value="1"/>
</dbReference>
<dbReference type="InterPro" id="IPR000719">
    <property type="entry name" value="Prot_kinase_dom"/>
</dbReference>
<organism evidence="13 14">
    <name type="scientific">Aaosphaeria arxii CBS 175.79</name>
    <dbReference type="NCBI Taxonomy" id="1450172"/>
    <lineage>
        <taxon>Eukaryota</taxon>
        <taxon>Fungi</taxon>
        <taxon>Dikarya</taxon>
        <taxon>Ascomycota</taxon>
        <taxon>Pezizomycotina</taxon>
        <taxon>Dothideomycetes</taxon>
        <taxon>Pleosporomycetidae</taxon>
        <taxon>Pleosporales</taxon>
        <taxon>Pleosporales incertae sedis</taxon>
        <taxon>Aaosphaeria</taxon>
    </lineage>
</organism>
<protein>
    <recommendedName>
        <fullName evidence="2">non-specific serine/threonine protein kinase</fullName>
        <ecNumber evidence="2">2.7.11.1</ecNumber>
    </recommendedName>
    <alternativeName>
        <fullName evidence="9">Autophagy-related protein 1</fullName>
    </alternativeName>
</protein>
<evidence type="ECO:0000256" key="1">
    <source>
        <dbReference type="ARBA" id="ARBA00004623"/>
    </source>
</evidence>
<keyword evidence="8" id="KW-0072">Autophagy</keyword>
<dbReference type="PANTHER" id="PTHR24348">
    <property type="entry name" value="SERINE/THREONINE-PROTEIN KINASE UNC-51-RELATED"/>
    <property type="match status" value="1"/>
</dbReference>
<evidence type="ECO:0000313" key="13">
    <source>
        <dbReference type="EMBL" id="KAF2017289.1"/>
    </source>
</evidence>
<keyword evidence="4" id="KW-0808">Transferase</keyword>
<evidence type="ECO:0000256" key="10">
    <source>
        <dbReference type="ARBA" id="ARBA00047899"/>
    </source>
</evidence>
<dbReference type="AlphaFoldDB" id="A0A6A5XWD5"/>
<dbReference type="CDD" id="cd00180">
    <property type="entry name" value="PKc"/>
    <property type="match status" value="1"/>
</dbReference>
<name>A0A6A5XWD5_9PLEO</name>
<feature type="domain" description="Protein kinase" evidence="12">
    <location>
        <begin position="19"/>
        <end position="198"/>
    </location>
</feature>
<dbReference type="GO" id="GO:0005776">
    <property type="term" value="C:autophagosome"/>
    <property type="evidence" value="ECO:0007669"/>
    <property type="project" value="TreeGrafter"/>
</dbReference>
<dbReference type="PROSITE" id="PS00108">
    <property type="entry name" value="PROTEIN_KINASE_ST"/>
    <property type="match status" value="1"/>
</dbReference>
<keyword evidence="14" id="KW-1185">Reference proteome</keyword>
<accession>A0A6A5XWD5</accession>
<gene>
    <name evidence="13" type="ORF">BU24DRAFT_343376</name>
</gene>
<dbReference type="EMBL" id="ML978068">
    <property type="protein sequence ID" value="KAF2017289.1"/>
    <property type="molecule type" value="Genomic_DNA"/>
</dbReference>
<proteinExistence type="predicted"/>
<dbReference type="InterPro" id="IPR008271">
    <property type="entry name" value="Ser/Thr_kinase_AS"/>
</dbReference>
<keyword evidence="6 13" id="KW-0418">Kinase</keyword>
<dbReference type="PANTHER" id="PTHR24348:SF22">
    <property type="entry name" value="NON-SPECIFIC SERINE_THREONINE PROTEIN KINASE"/>
    <property type="match status" value="1"/>
</dbReference>
<dbReference type="GO" id="GO:0005524">
    <property type="term" value="F:ATP binding"/>
    <property type="evidence" value="ECO:0007669"/>
    <property type="project" value="UniProtKB-KW"/>
</dbReference>
<dbReference type="Proteomes" id="UP000799778">
    <property type="component" value="Unassembled WGS sequence"/>
</dbReference>
<dbReference type="InterPro" id="IPR011009">
    <property type="entry name" value="Kinase-like_dom_sf"/>
</dbReference>
<evidence type="ECO:0000256" key="2">
    <source>
        <dbReference type="ARBA" id="ARBA00012513"/>
    </source>
</evidence>
<dbReference type="Gene3D" id="1.10.510.10">
    <property type="entry name" value="Transferase(Phosphotransferase) domain 1"/>
    <property type="match status" value="1"/>
</dbReference>
<evidence type="ECO:0000256" key="9">
    <source>
        <dbReference type="ARBA" id="ARBA00030237"/>
    </source>
</evidence>
<evidence type="ECO:0000256" key="5">
    <source>
        <dbReference type="ARBA" id="ARBA00022741"/>
    </source>
</evidence>
<dbReference type="EC" id="2.7.11.1" evidence="2"/>
<evidence type="ECO:0000256" key="7">
    <source>
        <dbReference type="ARBA" id="ARBA00022840"/>
    </source>
</evidence>
<dbReference type="GO" id="GO:0010506">
    <property type="term" value="P:regulation of autophagy"/>
    <property type="evidence" value="ECO:0007669"/>
    <property type="project" value="InterPro"/>
</dbReference>
<dbReference type="RefSeq" id="XP_033385628.1">
    <property type="nucleotide sequence ID" value="XM_033523366.1"/>
</dbReference>
<dbReference type="GO" id="GO:0000045">
    <property type="term" value="P:autophagosome assembly"/>
    <property type="evidence" value="ECO:0007669"/>
    <property type="project" value="TreeGrafter"/>
</dbReference>
<evidence type="ECO:0000256" key="8">
    <source>
        <dbReference type="ARBA" id="ARBA00023006"/>
    </source>
</evidence>
<comment type="subcellular location">
    <subcellularLocation>
        <location evidence="1">Preautophagosomal structure membrane</location>
        <topology evidence="1">Peripheral membrane protein</topology>
    </subcellularLocation>
</comment>
<comment type="catalytic activity">
    <reaction evidence="11">
        <text>L-seryl-[protein] + ATP = O-phospho-L-seryl-[protein] + ADP + H(+)</text>
        <dbReference type="Rhea" id="RHEA:17989"/>
        <dbReference type="Rhea" id="RHEA-COMP:9863"/>
        <dbReference type="Rhea" id="RHEA-COMP:11604"/>
        <dbReference type="ChEBI" id="CHEBI:15378"/>
        <dbReference type="ChEBI" id="CHEBI:29999"/>
        <dbReference type="ChEBI" id="CHEBI:30616"/>
        <dbReference type="ChEBI" id="CHEBI:83421"/>
        <dbReference type="ChEBI" id="CHEBI:456216"/>
        <dbReference type="EC" id="2.7.11.1"/>
    </reaction>
</comment>
<evidence type="ECO:0000256" key="4">
    <source>
        <dbReference type="ARBA" id="ARBA00022679"/>
    </source>
</evidence>
<dbReference type="SMART" id="SM00220">
    <property type="entry name" value="S_TKc"/>
    <property type="match status" value="1"/>
</dbReference>
<keyword evidence="7" id="KW-0067">ATP-binding</keyword>
<dbReference type="OrthoDB" id="310217at2759"/>
<comment type="catalytic activity">
    <reaction evidence="10">
        <text>L-threonyl-[protein] + ATP = O-phospho-L-threonyl-[protein] + ADP + H(+)</text>
        <dbReference type="Rhea" id="RHEA:46608"/>
        <dbReference type="Rhea" id="RHEA-COMP:11060"/>
        <dbReference type="Rhea" id="RHEA-COMP:11605"/>
        <dbReference type="ChEBI" id="CHEBI:15378"/>
        <dbReference type="ChEBI" id="CHEBI:30013"/>
        <dbReference type="ChEBI" id="CHEBI:30616"/>
        <dbReference type="ChEBI" id="CHEBI:61977"/>
        <dbReference type="ChEBI" id="CHEBI:456216"/>
        <dbReference type="EC" id="2.7.11.1"/>
    </reaction>
</comment>
<sequence length="198" mass="22182">MVAAIQSKFLTGLIVRKDYEYKRKLGSGADGVVKHYTHKRLPNTTIAVKTPSERGRIPMQMELSIMRKIGKSPYIVEMLGYDENWGPAIFYEYCALGDAFSYPQQLRQLYGVVPEETIWKFFSDVAKGLDYLHNALGDSMVHGDLKCENVLVSYPWAMPPNLPVLPTFKIADLSRTAAQSGKSGAPLVFHGTYEYGPP</sequence>
<evidence type="ECO:0000259" key="12">
    <source>
        <dbReference type="PROSITE" id="PS50011"/>
    </source>
</evidence>
<evidence type="ECO:0000256" key="3">
    <source>
        <dbReference type="ARBA" id="ARBA00022527"/>
    </source>
</evidence>